<dbReference type="InterPro" id="IPR019128">
    <property type="entry name" value="Dcc1"/>
</dbReference>
<evidence type="ECO:0000313" key="4">
    <source>
        <dbReference type="Proteomes" id="UP000076078"/>
    </source>
</evidence>
<dbReference type="GO" id="GO:0031390">
    <property type="term" value="C:Ctf18 RFC-like complex"/>
    <property type="evidence" value="ECO:0007669"/>
    <property type="project" value="InterPro"/>
</dbReference>
<dbReference type="InParanoid" id="A0A152A7H9"/>
<dbReference type="Pfam" id="PF09724">
    <property type="entry name" value="Dcc1"/>
    <property type="match status" value="1"/>
</dbReference>
<dbReference type="STRING" id="361077.A0A152A7H9"/>
<organism evidence="3 4">
    <name type="scientific">Tieghemostelium lacteum</name>
    <name type="common">Slime mold</name>
    <name type="synonym">Dictyostelium lacteum</name>
    <dbReference type="NCBI Taxonomy" id="361077"/>
    <lineage>
        <taxon>Eukaryota</taxon>
        <taxon>Amoebozoa</taxon>
        <taxon>Evosea</taxon>
        <taxon>Eumycetozoa</taxon>
        <taxon>Dictyostelia</taxon>
        <taxon>Dictyosteliales</taxon>
        <taxon>Raperosteliaceae</taxon>
        <taxon>Tieghemostelium</taxon>
    </lineage>
</organism>
<reference evidence="3 4" key="1">
    <citation type="submission" date="2015-12" db="EMBL/GenBank/DDBJ databases">
        <title>Dictyostelia acquired genes for synthesis and detection of signals that induce cell-type specialization by lateral gene transfer from prokaryotes.</title>
        <authorList>
            <person name="Gloeckner G."/>
            <person name="Schaap P."/>
        </authorList>
    </citation>
    <scope>NUCLEOTIDE SEQUENCE [LARGE SCALE GENOMIC DNA]</scope>
    <source>
        <strain evidence="3 4">TK</strain>
    </source>
</reference>
<name>A0A152A7H9_TIELA</name>
<dbReference type="GO" id="GO:0006260">
    <property type="term" value="P:DNA replication"/>
    <property type="evidence" value="ECO:0007669"/>
    <property type="project" value="UniProtKB-KW"/>
</dbReference>
<dbReference type="PANTHER" id="PTHR13395">
    <property type="entry name" value="SISTER CHROMATID COHESION PROTEIN DCC1-RELATED"/>
    <property type="match status" value="1"/>
</dbReference>
<dbReference type="GO" id="GO:0000775">
    <property type="term" value="C:chromosome, centromeric region"/>
    <property type="evidence" value="ECO:0007669"/>
    <property type="project" value="TreeGrafter"/>
</dbReference>
<protein>
    <recommendedName>
        <fullName evidence="5">Sister chromatid cohesion protein DCC1</fullName>
    </recommendedName>
</protein>
<comment type="caution">
    <text evidence="3">The sequence shown here is derived from an EMBL/GenBank/DDBJ whole genome shotgun (WGS) entry which is preliminary data.</text>
</comment>
<dbReference type="Proteomes" id="UP000076078">
    <property type="component" value="Unassembled WGS sequence"/>
</dbReference>
<dbReference type="OMA" id="EDKISYW"/>
<dbReference type="FunCoup" id="A0A152A7H9">
    <property type="interactions" value="338"/>
</dbReference>
<sequence>MIESNQQKQLKFPNEFPNDDYKLLEVTPDILDNIKIHSKLTIKGSANEEAVLCTSNKTFTIKSGQTSNSLLLVGEKNEITSILHSQLELIETKPRLNTLLNVFQEGGKGCLNSLSDLYSESDDTQYDTQLGVYLHDLFSSTQASDSEILQYLHDNHCFQLPHNKRYIKLSKRVEYKLIDLVLSEITINSFQLDDLPIPQLLSKMSPTTPTFLIDHLLKKYSTKTGEKVALNLHELSITRAKQILTSPDTKPSDLQLNQFMELWKDKLPSTMPLGFPFTFDLIKSIAIIITDSKQQKSLKYIDETSLSQVPKQRFRELFSISNKWKITEIEPFIKNIIPPQNSLEQFVLKFSRPINSADGEKLLVLRD</sequence>
<dbReference type="GO" id="GO:0000785">
    <property type="term" value="C:chromatin"/>
    <property type="evidence" value="ECO:0007669"/>
    <property type="project" value="TreeGrafter"/>
</dbReference>
<evidence type="ECO:0000256" key="1">
    <source>
        <dbReference type="ARBA" id="ARBA00007017"/>
    </source>
</evidence>
<dbReference type="EMBL" id="LODT01000004">
    <property type="protein sequence ID" value="KYR02156.1"/>
    <property type="molecule type" value="Genomic_DNA"/>
</dbReference>
<comment type="similarity">
    <text evidence="1">Belongs to the DCC1 family.</text>
</comment>
<gene>
    <name evidence="3" type="ORF">DLAC_00960</name>
</gene>
<evidence type="ECO:0000313" key="3">
    <source>
        <dbReference type="EMBL" id="KYR02156.1"/>
    </source>
</evidence>
<dbReference type="PANTHER" id="PTHR13395:SF6">
    <property type="entry name" value="SISTER CHROMATID COHESION PROTEIN DCC1"/>
    <property type="match status" value="1"/>
</dbReference>
<accession>A0A152A7H9</accession>
<evidence type="ECO:0000256" key="2">
    <source>
        <dbReference type="ARBA" id="ARBA00022705"/>
    </source>
</evidence>
<keyword evidence="4" id="KW-1185">Reference proteome</keyword>
<dbReference type="GO" id="GO:0034088">
    <property type="term" value="P:maintenance of mitotic sister chromatid cohesion"/>
    <property type="evidence" value="ECO:0007669"/>
    <property type="project" value="TreeGrafter"/>
</dbReference>
<keyword evidence="2" id="KW-0235">DNA replication</keyword>
<dbReference type="AlphaFoldDB" id="A0A152A7H9"/>
<proteinExistence type="inferred from homology"/>
<evidence type="ECO:0008006" key="5">
    <source>
        <dbReference type="Google" id="ProtNLM"/>
    </source>
</evidence>
<dbReference type="OrthoDB" id="5199543at2759"/>